<evidence type="ECO:0000313" key="6">
    <source>
        <dbReference type="Proteomes" id="UP000198555"/>
    </source>
</evidence>
<dbReference type="SUPFAM" id="SSF46785">
    <property type="entry name" value="Winged helix' DNA-binding domain"/>
    <property type="match status" value="1"/>
</dbReference>
<evidence type="ECO:0000256" key="3">
    <source>
        <dbReference type="ARBA" id="ARBA00023163"/>
    </source>
</evidence>
<gene>
    <name evidence="5" type="ORF">SAMN05421793_1316</name>
</gene>
<dbReference type="Proteomes" id="UP000198555">
    <property type="component" value="Unassembled WGS sequence"/>
</dbReference>
<dbReference type="InterPro" id="IPR036388">
    <property type="entry name" value="WH-like_DNA-bd_sf"/>
</dbReference>
<dbReference type="CDD" id="cd00090">
    <property type="entry name" value="HTH_ARSR"/>
    <property type="match status" value="1"/>
</dbReference>
<dbReference type="EMBL" id="FNWX01000031">
    <property type="protein sequence ID" value="SEH78959.1"/>
    <property type="molecule type" value="Genomic_DNA"/>
</dbReference>
<reference evidence="6" key="1">
    <citation type="submission" date="2016-10" db="EMBL/GenBank/DDBJ databases">
        <authorList>
            <person name="Varghese N."/>
            <person name="Submissions S."/>
        </authorList>
    </citation>
    <scope>NUCLEOTIDE SEQUENCE [LARGE SCALE GENOMIC DNA]</scope>
    <source>
        <strain evidence="6">DSM 19326</strain>
    </source>
</reference>
<dbReference type="InterPro" id="IPR011991">
    <property type="entry name" value="ArsR-like_HTH"/>
</dbReference>
<dbReference type="PRINTS" id="PR00778">
    <property type="entry name" value="HTHARSR"/>
</dbReference>
<dbReference type="PROSITE" id="PS50987">
    <property type="entry name" value="HTH_ARSR_2"/>
    <property type="match status" value="1"/>
</dbReference>
<protein>
    <submittedName>
        <fullName evidence="5">Regulatory protein, arsR family</fullName>
    </submittedName>
</protein>
<dbReference type="InterPro" id="IPR051011">
    <property type="entry name" value="Metal_resp_trans_reg"/>
</dbReference>
<dbReference type="SMART" id="SM00418">
    <property type="entry name" value="HTH_ARSR"/>
    <property type="match status" value="1"/>
</dbReference>
<evidence type="ECO:0000259" key="4">
    <source>
        <dbReference type="PROSITE" id="PS50987"/>
    </source>
</evidence>
<evidence type="ECO:0000256" key="2">
    <source>
        <dbReference type="ARBA" id="ARBA00023125"/>
    </source>
</evidence>
<evidence type="ECO:0000256" key="1">
    <source>
        <dbReference type="ARBA" id="ARBA00023015"/>
    </source>
</evidence>
<dbReference type="InterPro" id="IPR036390">
    <property type="entry name" value="WH_DNA-bd_sf"/>
</dbReference>
<keyword evidence="3" id="KW-0804">Transcription</keyword>
<organism evidence="5 6">
    <name type="scientific">Epilithonimonas hominis</name>
    <dbReference type="NCBI Taxonomy" id="420404"/>
    <lineage>
        <taxon>Bacteria</taxon>
        <taxon>Pseudomonadati</taxon>
        <taxon>Bacteroidota</taxon>
        <taxon>Flavobacteriia</taxon>
        <taxon>Flavobacteriales</taxon>
        <taxon>Weeksellaceae</taxon>
        <taxon>Chryseobacterium group</taxon>
        <taxon>Epilithonimonas</taxon>
    </lineage>
</organism>
<dbReference type="Gene3D" id="1.10.10.10">
    <property type="entry name" value="Winged helix-like DNA-binding domain superfamily/Winged helix DNA-binding domain"/>
    <property type="match status" value="1"/>
</dbReference>
<dbReference type="InterPro" id="IPR001845">
    <property type="entry name" value="HTH_ArsR_DNA-bd_dom"/>
</dbReference>
<dbReference type="STRING" id="420404.SAMN05421793_1316"/>
<dbReference type="PANTHER" id="PTHR43132:SF6">
    <property type="entry name" value="HTH-TYPE TRANSCRIPTIONAL REPRESSOR CZRA"/>
    <property type="match status" value="1"/>
</dbReference>
<keyword evidence="6" id="KW-1185">Reference proteome</keyword>
<evidence type="ECO:0000313" key="5">
    <source>
        <dbReference type="EMBL" id="SEH78959.1"/>
    </source>
</evidence>
<keyword evidence="1" id="KW-0805">Transcription regulation</keyword>
<proteinExistence type="predicted"/>
<feature type="domain" description="HTH arsR-type" evidence="4">
    <location>
        <begin position="120"/>
        <end position="213"/>
    </location>
</feature>
<dbReference type="GO" id="GO:0003700">
    <property type="term" value="F:DNA-binding transcription factor activity"/>
    <property type="evidence" value="ECO:0007669"/>
    <property type="project" value="InterPro"/>
</dbReference>
<name>A0A1H6KSX4_9FLAO</name>
<keyword evidence="2" id="KW-0238">DNA-binding</keyword>
<dbReference type="Pfam" id="PF01022">
    <property type="entry name" value="HTH_5"/>
    <property type="match status" value="1"/>
</dbReference>
<dbReference type="PANTHER" id="PTHR43132">
    <property type="entry name" value="ARSENICAL RESISTANCE OPERON REPRESSOR ARSR-RELATED"/>
    <property type="match status" value="1"/>
</dbReference>
<sequence length="218" mass="25256">MEQYHISNVTTEKKGERLTAVWRNGGCSASYDSFVVGSSAVLRLNFCAKNPPLRQAAKRYGQGYDDTTRQTNRVLFDILYFSNCLNKQINYLCNMDNNSCIRQQADIKQINRCKNRVSELNGSFDYLSNGLELAGNNVRLKILFLLYEEKRLCVCDMSDILGMTISAISQHLRKLKDRKLIETEREAQTIFYSLTKEYEKMLKPFFKILDENKILETL</sequence>
<accession>A0A1H6KSX4</accession>
<dbReference type="NCBIfam" id="NF033788">
    <property type="entry name" value="HTH_metalloreg"/>
    <property type="match status" value="1"/>
</dbReference>
<dbReference type="AlphaFoldDB" id="A0A1H6KSX4"/>
<dbReference type="GO" id="GO:0003677">
    <property type="term" value="F:DNA binding"/>
    <property type="evidence" value="ECO:0007669"/>
    <property type="project" value="UniProtKB-KW"/>
</dbReference>